<gene>
    <name evidence="2" type="ORF">EAL2_808p01760</name>
</gene>
<dbReference type="InterPro" id="IPR011528">
    <property type="entry name" value="NERD"/>
</dbReference>
<dbReference type="RefSeq" id="WP_025436576.1">
    <property type="nucleotide sequence ID" value="NZ_CP007453.1"/>
</dbReference>
<evidence type="ECO:0000313" key="2">
    <source>
        <dbReference type="EMBL" id="AHM57681.1"/>
    </source>
</evidence>
<evidence type="ECO:0000313" key="3">
    <source>
        <dbReference type="Proteomes" id="UP000019591"/>
    </source>
</evidence>
<reference evidence="2 3" key="1">
    <citation type="journal article" date="2014" name="Genome Announc.">
        <title>Complete Genome Sequence of Amino Acid-Utilizing Eubacterium acidaminophilum al-2 (DSM 3953).</title>
        <authorList>
            <person name="Poehlein A."/>
            <person name="Andreesen J.R."/>
            <person name="Daniel R."/>
        </authorList>
    </citation>
    <scope>NUCLEOTIDE SEQUENCE [LARGE SCALE GENOMIC DNA]</scope>
    <source>
        <strain evidence="2 3">DSM 3953</strain>
        <plasmid evidence="3">Plasmid EAL2_808p</plasmid>
    </source>
</reference>
<dbReference type="Pfam" id="PF08378">
    <property type="entry name" value="NERD"/>
    <property type="match status" value="1"/>
</dbReference>
<keyword evidence="2" id="KW-0614">Plasmid</keyword>
<accession>W8UA57</accession>
<dbReference type="PROSITE" id="PS50965">
    <property type="entry name" value="NERD"/>
    <property type="match status" value="1"/>
</dbReference>
<sequence>MPAKLAQQDKEVRKLFYEKINAKVQEEKNEMNERIEKKVAPIFAKIIKPIAGVVFDVNRIKQNEKGENGEISAENGLFCLLSSDHVLMSDIVLEVEPDEFIQLDHLVISKAGIFIIETKKWGGAYKAYRDKWYVKKDTGWEPCKSPTMQNKRHHKLLKKWMQQNIGENAFVENNMYPLIIFYSSWLRTNECSMPIFESSINASFHIKSFKENVISEELISEIVNKIKYAKPLNYQEWEEKTTPKYTIEEGKTRYGKSFVRVTGSMEDAVSVADDYSRQGFKVSEVKADKKDEQVKYFYISKMENTE</sequence>
<protein>
    <submittedName>
        <fullName evidence="2">Nuclease-like protein</fullName>
    </submittedName>
</protein>
<dbReference type="PATRIC" id="fig|1286171.3.peg.2354"/>
<keyword evidence="3" id="KW-1185">Reference proteome</keyword>
<evidence type="ECO:0000259" key="1">
    <source>
        <dbReference type="PROSITE" id="PS50965"/>
    </source>
</evidence>
<dbReference type="HOGENOM" id="CLU_078999_0_0_9"/>
<name>W8UA57_PEPAC</name>
<proteinExistence type="predicted"/>
<dbReference type="KEGG" id="eac:EAL2_808p01760"/>
<geneLocation type="plasmid" evidence="2 3">
    <name>EAL2_808p</name>
</geneLocation>
<dbReference type="OrthoDB" id="9813328at2"/>
<dbReference type="eggNOG" id="ENOG50335QB">
    <property type="taxonomic scope" value="Bacteria"/>
</dbReference>
<dbReference type="EMBL" id="CP007453">
    <property type="protein sequence ID" value="AHM57681.1"/>
    <property type="molecule type" value="Genomic_DNA"/>
</dbReference>
<dbReference type="AlphaFoldDB" id="W8UA57"/>
<feature type="domain" description="NERD" evidence="1">
    <location>
        <begin position="65"/>
        <end position="180"/>
    </location>
</feature>
<organism evidence="2 3">
    <name type="scientific">Peptoclostridium acidaminophilum DSM 3953</name>
    <dbReference type="NCBI Taxonomy" id="1286171"/>
    <lineage>
        <taxon>Bacteria</taxon>
        <taxon>Bacillati</taxon>
        <taxon>Bacillota</taxon>
        <taxon>Clostridia</taxon>
        <taxon>Peptostreptococcales</taxon>
        <taxon>Peptoclostridiaceae</taxon>
        <taxon>Peptoclostridium</taxon>
    </lineage>
</organism>
<dbReference type="Proteomes" id="UP000019591">
    <property type="component" value="Plasmid EAL2_808p"/>
</dbReference>